<proteinExistence type="predicted"/>
<dbReference type="AlphaFoldDB" id="A0A7C8I5U0"/>
<organism evidence="1 2">
    <name type="scientific">Massariosphaeria phaeospora</name>
    <dbReference type="NCBI Taxonomy" id="100035"/>
    <lineage>
        <taxon>Eukaryota</taxon>
        <taxon>Fungi</taxon>
        <taxon>Dikarya</taxon>
        <taxon>Ascomycota</taxon>
        <taxon>Pezizomycotina</taxon>
        <taxon>Dothideomycetes</taxon>
        <taxon>Pleosporomycetidae</taxon>
        <taxon>Pleosporales</taxon>
        <taxon>Pleosporales incertae sedis</taxon>
        <taxon>Massariosphaeria</taxon>
    </lineage>
</organism>
<evidence type="ECO:0000313" key="1">
    <source>
        <dbReference type="EMBL" id="KAF2871554.1"/>
    </source>
</evidence>
<dbReference type="EMBL" id="JAADJZ010000011">
    <property type="protein sequence ID" value="KAF2871554.1"/>
    <property type="molecule type" value="Genomic_DNA"/>
</dbReference>
<comment type="caution">
    <text evidence="1">The sequence shown here is derived from an EMBL/GenBank/DDBJ whole genome shotgun (WGS) entry which is preliminary data.</text>
</comment>
<accession>A0A7C8I5U0</accession>
<protein>
    <submittedName>
        <fullName evidence="1">Uncharacterized protein</fullName>
    </submittedName>
</protein>
<keyword evidence="2" id="KW-1185">Reference proteome</keyword>
<dbReference type="Proteomes" id="UP000481861">
    <property type="component" value="Unassembled WGS sequence"/>
</dbReference>
<gene>
    <name evidence="1" type="ORF">BDV95DRAFT_43177</name>
</gene>
<evidence type="ECO:0000313" key="2">
    <source>
        <dbReference type="Proteomes" id="UP000481861"/>
    </source>
</evidence>
<name>A0A7C8I5U0_9PLEO</name>
<sequence>MLPTPPLTNSPRFWLPYRRYEAYLHTEFAVYPVSVSVSRMLIASAPASGYNLIIAQPWHVHPRTTTQRSEHRAHTQLPGRTRTTPYTTLCTRFHRVLC</sequence>
<reference evidence="1 2" key="1">
    <citation type="submission" date="2020-01" db="EMBL/GenBank/DDBJ databases">
        <authorList>
            <consortium name="DOE Joint Genome Institute"/>
            <person name="Haridas S."/>
            <person name="Albert R."/>
            <person name="Binder M."/>
            <person name="Bloem J."/>
            <person name="Labutti K."/>
            <person name="Salamov A."/>
            <person name="Andreopoulos B."/>
            <person name="Baker S.E."/>
            <person name="Barry K."/>
            <person name="Bills G."/>
            <person name="Bluhm B.H."/>
            <person name="Cannon C."/>
            <person name="Castanera R."/>
            <person name="Culley D.E."/>
            <person name="Daum C."/>
            <person name="Ezra D."/>
            <person name="Gonzalez J.B."/>
            <person name="Henrissat B."/>
            <person name="Kuo A."/>
            <person name="Liang C."/>
            <person name="Lipzen A."/>
            <person name="Lutzoni F."/>
            <person name="Magnuson J."/>
            <person name="Mondo S."/>
            <person name="Nolan M."/>
            <person name="Ohm R."/>
            <person name="Pangilinan J."/>
            <person name="Park H.-J.H."/>
            <person name="Ramirez L."/>
            <person name="Alfaro M."/>
            <person name="Sun H."/>
            <person name="Tritt A."/>
            <person name="Yoshinaga Y."/>
            <person name="Zwiers L.-H.L."/>
            <person name="Turgeon B.G."/>
            <person name="Goodwin S.B."/>
            <person name="Spatafora J.W."/>
            <person name="Crous P.W."/>
            <person name="Grigoriev I.V."/>
        </authorList>
    </citation>
    <scope>NUCLEOTIDE SEQUENCE [LARGE SCALE GENOMIC DNA]</scope>
    <source>
        <strain evidence="1 2">CBS 611.86</strain>
    </source>
</reference>